<dbReference type="Gene3D" id="1.25.40.10">
    <property type="entry name" value="Tetratricopeptide repeat domain"/>
    <property type="match status" value="1"/>
</dbReference>
<dbReference type="Pfam" id="PF01535">
    <property type="entry name" value="PPR"/>
    <property type="match status" value="1"/>
</dbReference>
<gene>
    <name evidence="2" type="ORF">V6N11_070180</name>
</gene>
<dbReference type="InterPro" id="IPR002885">
    <property type="entry name" value="PPR_rpt"/>
</dbReference>
<dbReference type="PANTHER" id="PTHR47926">
    <property type="entry name" value="PENTATRICOPEPTIDE REPEAT-CONTAINING PROTEIN"/>
    <property type="match status" value="1"/>
</dbReference>
<dbReference type="EMBL" id="JBBPBN010000040">
    <property type="protein sequence ID" value="KAK8999001.1"/>
    <property type="molecule type" value="Genomic_DNA"/>
</dbReference>
<dbReference type="Proteomes" id="UP001396334">
    <property type="component" value="Unassembled WGS sequence"/>
</dbReference>
<evidence type="ECO:0000256" key="1">
    <source>
        <dbReference type="ARBA" id="ARBA00022737"/>
    </source>
</evidence>
<dbReference type="InterPro" id="IPR046960">
    <property type="entry name" value="PPR_At4g14850-like_plant"/>
</dbReference>
<reference evidence="2 3" key="1">
    <citation type="journal article" date="2024" name="G3 (Bethesda)">
        <title>Genome assembly of Hibiscus sabdariffa L. provides insights into metabolisms of medicinal natural products.</title>
        <authorList>
            <person name="Kim T."/>
        </authorList>
    </citation>
    <scope>NUCLEOTIDE SEQUENCE [LARGE SCALE GENOMIC DNA]</scope>
    <source>
        <strain evidence="2">TK-2024</strain>
        <tissue evidence="2">Old leaves</tissue>
    </source>
</reference>
<evidence type="ECO:0000313" key="2">
    <source>
        <dbReference type="EMBL" id="KAK8999001.1"/>
    </source>
</evidence>
<evidence type="ECO:0008006" key="4">
    <source>
        <dbReference type="Google" id="ProtNLM"/>
    </source>
</evidence>
<dbReference type="PANTHER" id="PTHR47926:SF533">
    <property type="entry name" value="DYW DOMAIN-CONTAINING PROTEIN"/>
    <property type="match status" value="1"/>
</dbReference>
<evidence type="ECO:0000313" key="3">
    <source>
        <dbReference type="Proteomes" id="UP001396334"/>
    </source>
</evidence>
<accession>A0ABR2QEU1</accession>
<keyword evidence="1" id="KW-0677">Repeat</keyword>
<name>A0ABR2QEU1_9ROSI</name>
<dbReference type="NCBIfam" id="TIGR00756">
    <property type="entry name" value="PPR"/>
    <property type="match status" value="1"/>
</dbReference>
<organism evidence="2 3">
    <name type="scientific">Hibiscus sabdariffa</name>
    <name type="common">roselle</name>
    <dbReference type="NCBI Taxonomy" id="183260"/>
    <lineage>
        <taxon>Eukaryota</taxon>
        <taxon>Viridiplantae</taxon>
        <taxon>Streptophyta</taxon>
        <taxon>Embryophyta</taxon>
        <taxon>Tracheophyta</taxon>
        <taxon>Spermatophyta</taxon>
        <taxon>Magnoliopsida</taxon>
        <taxon>eudicotyledons</taxon>
        <taxon>Gunneridae</taxon>
        <taxon>Pentapetalae</taxon>
        <taxon>rosids</taxon>
        <taxon>malvids</taxon>
        <taxon>Malvales</taxon>
        <taxon>Malvaceae</taxon>
        <taxon>Malvoideae</taxon>
        <taxon>Hibiscus</taxon>
    </lineage>
</organism>
<comment type="caution">
    <text evidence="2">The sequence shown here is derived from an EMBL/GenBank/DDBJ whole genome shotgun (WGS) entry which is preliminary data.</text>
</comment>
<dbReference type="InterPro" id="IPR011990">
    <property type="entry name" value="TPR-like_helical_dom_sf"/>
</dbReference>
<keyword evidence="3" id="KW-1185">Reference proteome</keyword>
<proteinExistence type="predicted"/>
<protein>
    <recommendedName>
        <fullName evidence="4">Pentatricopeptide repeat-containing protein</fullName>
    </recommendedName>
</protein>
<sequence>MVKGYSLNGPFEEALTLFSSMKTHWIFPDEYTFSPLLKACSGLCDVRIDNIFMGKLLDPGLSFLVGVLKLYDTSGRTEEAKKVFDGVSKRDVEFNDSWVLLLEARCGVLRLAWQGFGLANGEGWGPVSEWLVRAVVADATGGGCELGASVSGLVGAWAMVLVHENEGDDELKKWRKKAKVLFKLF</sequence>